<keyword evidence="2" id="KW-0547">Nucleotide-binding</keyword>
<dbReference type="OrthoDB" id="3260945at2759"/>
<dbReference type="GO" id="GO:0009378">
    <property type="term" value="F:four-way junction helicase activity"/>
    <property type="evidence" value="ECO:0007669"/>
    <property type="project" value="TreeGrafter"/>
</dbReference>
<evidence type="ECO:0000259" key="7">
    <source>
        <dbReference type="PROSITE" id="PS51194"/>
    </source>
</evidence>
<dbReference type="GO" id="GO:0000724">
    <property type="term" value="P:double-strand break repair via homologous recombination"/>
    <property type="evidence" value="ECO:0007669"/>
    <property type="project" value="TreeGrafter"/>
</dbReference>
<dbReference type="InterPro" id="IPR001650">
    <property type="entry name" value="Helicase_C-like"/>
</dbReference>
<dbReference type="GO" id="GO:0016787">
    <property type="term" value="F:hydrolase activity"/>
    <property type="evidence" value="ECO:0007669"/>
    <property type="project" value="UniProtKB-KW"/>
</dbReference>
<dbReference type="GO" id="GO:0003676">
    <property type="term" value="F:nucleic acid binding"/>
    <property type="evidence" value="ECO:0007669"/>
    <property type="project" value="InterPro"/>
</dbReference>
<dbReference type="InterPro" id="IPR014001">
    <property type="entry name" value="Helicase_ATP-bd"/>
</dbReference>
<dbReference type="GO" id="GO:0005524">
    <property type="term" value="F:ATP binding"/>
    <property type="evidence" value="ECO:0007669"/>
    <property type="project" value="UniProtKB-KW"/>
</dbReference>
<dbReference type="InterPro" id="IPR027417">
    <property type="entry name" value="P-loop_NTPase"/>
</dbReference>
<dbReference type="Gene3D" id="3.40.50.300">
    <property type="entry name" value="P-loop containing nucleotide triphosphate hydrolases"/>
    <property type="match status" value="2"/>
</dbReference>
<dbReference type="SUPFAM" id="SSF52540">
    <property type="entry name" value="P-loop containing nucleoside triphosphate hydrolases"/>
    <property type="match status" value="1"/>
</dbReference>
<feature type="domain" description="Helicase ATP-binding" evidence="6">
    <location>
        <begin position="39"/>
        <end position="233"/>
    </location>
</feature>
<gene>
    <name evidence="8" type="ORF">CYLTODRAFT_464285</name>
</gene>
<sequence length="362" mass="40130">MSEKKIWCSTEGRTALKTIVAKLVPKWPNGLRTEQEEPVLRILDGEDLLLTTATGRGKSALFIVPLLVHREVASNPTHYAGFSCKSTPVGLVITPTKGLASNIVAQLGDFGLQGLTYCQETISVAAIAHRNLTQEIKDRRYHLICIDPEHLIGHIWMLVFRCNLFVDSLVFTCLEECHLADEWGKSFRKAFQHIGAFIRGRVPSTVSLFGISATLEPGRQTLAILPFLNTGRKAIVFCLARQTCTKLYEYLFRREPPGANHGRRVRVYTAICPDDFNRETLRLMDTDPYLQIIVGTVAAANGVHCASIQDAYSIGMPDTLSQMNQQAGRAARVDGEVGRAVVFYQKSDLRTAQKTLEGVSVV</sequence>
<keyword evidence="3" id="KW-0067">ATP-binding</keyword>
<feature type="domain" description="Helicase C-terminal" evidence="7">
    <location>
        <begin position="220"/>
        <end position="362"/>
    </location>
</feature>
<protein>
    <recommendedName>
        <fullName evidence="5">DNA 3'-5' helicase</fullName>
        <ecNumber evidence="5">5.6.2.4</ecNumber>
    </recommendedName>
</protein>
<dbReference type="GO" id="GO:0005694">
    <property type="term" value="C:chromosome"/>
    <property type="evidence" value="ECO:0007669"/>
    <property type="project" value="TreeGrafter"/>
</dbReference>
<dbReference type="Pfam" id="PF00270">
    <property type="entry name" value="DEAD"/>
    <property type="match status" value="1"/>
</dbReference>
<keyword evidence="9" id="KW-1185">Reference proteome</keyword>
<evidence type="ECO:0000313" key="8">
    <source>
        <dbReference type="EMBL" id="KIY66073.1"/>
    </source>
</evidence>
<dbReference type="Pfam" id="PF00271">
    <property type="entry name" value="Helicase_C"/>
    <property type="match status" value="1"/>
</dbReference>
<dbReference type="PANTHER" id="PTHR13710">
    <property type="entry name" value="DNA HELICASE RECQ FAMILY MEMBER"/>
    <property type="match status" value="1"/>
</dbReference>
<dbReference type="SMART" id="SM00487">
    <property type="entry name" value="DEXDc"/>
    <property type="match status" value="1"/>
</dbReference>
<proteinExistence type="inferred from homology"/>
<organism evidence="8 9">
    <name type="scientific">Cylindrobasidium torrendii FP15055 ss-10</name>
    <dbReference type="NCBI Taxonomy" id="1314674"/>
    <lineage>
        <taxon>Eukaryota</taxon>
        <taxon>Fungi</taxon>
        <taxon>Dikarya</taxon>
        <taxon>Basidiomycota</taxon>
        <taxon>Agaricomycotina</taxon>
        <taxon>Agaricomycetes</taxon>
        <taxon>Agaricomycetidae</taxon>
        <taxon>Agaricales</taxon>
        <taxon>Marasmiineae</taxon>
        <taxon>Physalacriaceae</taxon>
        <taxon>Cylindrobasidium</taxon>
    </lineage>
</organism>
<dbReference type="Proteomes" id="UP000054007">
    <property type="component" value="Unassembled WGS sequence"/>
</dbReference>
<dbReference type="PROSITE" id="PS51194">
    <property type="entry name" value="HELICASE_CTER"/>
    <property type="match status" value="1"/>
</dbReference>
<evidence type="ECO:0000256" key="2">
    <source>
        <dbReference type="ARBA" id="ARBA00022741"/>
    </source>
</evidence>
<dbReference type="GO" id="GO:0005737">
    <property type="term" value="C:cytoplasm"/>
    <property type="evidence" value="ECO:0007669"/>
    <property type="project" value="TreeGrafter"/>
</dbReference>
<reference evidence="8 9" key="1">
    <citation type="journal article" date="2015" name="Fungal Genet. Biol.">
        <title>Evolution of novel wood decay mechanisms in Agaricales revealed by the genome sequences of Fistulina hepatica and Cylindrobasidium torrendii.</title>
        <authorList>
            <person name="Floudas D."/>
            <person name="Held B.W."/>
            <person name="Riley R."/>
            <person name="Nagy L.G."/>
            <person name="Koehler G."/>
            <person name="Ransdell A.S."/>
            <person name="Younus H."/>
            <person name="Chow J."/>
            <person name="Chiniquy J."/>
            <person name="Lipzen A."/>
            <person name="Tritt A."/>
            <person name="Sun H."/>
            <person name="Haridas S."/>
            <person name="LaButti K."/>
            <person name="Ohm R.A."/>
            <person name="Kues U."/>
            <person name="Blanchette R.A."/>
            <person name="Grigoriev I.V."/>
            <person name="Minto R.E."/>
            <person name="Hibbett D.S."/>
        </authorList>
    </citation>
    <scope>NUCLEOTIDE SEQUENCE [LARGE SCALE GENOMIC DNA]</scope>
    <source>
        <strain evidence="8 9">FP15055 ss-10</strain>
    </source>
</reference>
<dbReference type="AlphaFoldDB" id="A0A0D7B675"/>
<evidence type="ECO:0000256" key="3">
    <source>
        <dbReference type="ARBA" id="ARBA00022840"/>
    </source>
</evidence>
<accession>A0A0D7B675</accession>
<keyword evidence="8" id="KW-0378">Hydrolase</keyword>
<comment type="catalytic activity">
    <reaction evidence="4">
        <text>Couples ATP hydrolysis with the unwinding of duplex DNA by translocating in the 3'-5' direction.</text>
        <dbReference type="EC" id="5.6.2.4"/>
    </reaction>
</comment>
<evidence type="ECO:0000313" key="9">
    <source>
        <dbReference type="Proteomes" id="UP000054007"/>
    </source>
</evidence>
<evidence type="ECO:0000259" key="6">
    <source>
        <dbReference type="PROSITE" id="PS51192"/>
    </source>
</evidence>
<name>A0A0D7B675_9AGAR</name>
<dbReference type="STRING" id="1314674.A0A0D7B675"/>
<dbReference type="PANTHER" id="PTHR13710:SF108">
    <property type="entry name" value="ATP-DEPENDENT DNA HELICASE Q4"/>
    <property type="match status" value="1"/>
</dbReference>
<dbReference type="GO" id="GO:0005634">
    <property type="term" value="C:nucleus"/>
    <property type="evidence" value="ECO:0007669"/>
    <property type="project" value="TreeGrafter"/>
</dbReference>
<evidence type="ECO:0000256" key="4">
    <source>
        <dbReference type="ARBA" id="ARBA00034617"/>
    </source>
</evidence>
<dbReference type="EC" id="5.6.2.4" evidence="5"/>
<evidence type="ECO:0000256" key="1">
    <source>
        <dbReference type="ARBA" id="ARBA00005446"/>
    </source>
</evidence>
<dbReference type="EMBL" id="KN880566">
    <property type="protein sequence ID" value="KIY66073.1"/>
    <property type="molecule type" value="Genomic_DNA"/>
</dbReference>
<evidence type="ECO:0000256" key="5">
    <source>
        <dbReference type="ARBA" id="ARBA00034808"/>
    </source>
</evidence>
<comment type="similarity">
    <text evidence="1">Belongs to the helicase family. RecQ subfamily.</text>
</comment>
<dbReference type="PROSITE" id="PS51192">
    <property type="entry name" value="HELICASE_ATP_BIND_1"/>
    <property type="match status" value="1"/>
</dbReference>
<dbReference type="InterPro" id="IPR011545">
    <property type="entry name" value="DEAD/DEAH_box_helicase_dom"/>
</dbReference>
<dbReference type="GO" id="GO:0043138">
    <property type="term" value="F:3'-5' DNA helicase activity"/>
    <property type="evidence" value="ECO:0007669"/>
    <property type="project" value="UniProtKB-EC"/>
</dbReference>